<dbReference type="PANTHER" id="PTHR41521">
    <property type="match status" value="1"/>
</dbReference>
<dbReference type="Gene3D" id="3.30.70.100">
    <property type="match status" value="1"/>
</dbReference>
<dbReference type="RefSeq" id="WP_119767481.1">
    <property type="nucleotide sequence ID" value="NZ_QYUO01000001.1"/>
</dbReference>
<evidence type="ECO:0000313" key="2">
    <source>
        <dbReference type="EMBL" id="RJF97533.1"/>
    </source>
</evidence>
<evidence type="ECO:0000313" key="3">
    <source>
        <dbReference type="Proteomes" id="UP000265955"/>
    </source>
</evidence>
<dbReference type="OrthoDB" id="516779at2"/>
<protein>
    <submittedName>
        <fullName evidence="2">DUF1330 domain-containing protein</fullName>
    </submittedName>
</protein>
<name>A0A3A3FNR4_9BURK</name>
<dbReference type="InterPro" id="IPR010753">
    <property type="entry name" value="DUF1330"/>
</dbReference>
<dbReference type="EMBL" id="QYUO01000001">
    <property type="protein sequence ID" value="RJF97533.1"/>
    <property type="molecule type" value="Genomic_DNA"/>
</dbReference>
<accession>A0A3A3FNR4</accession>
<reference evidence="3" key="1">
    <citation type="submission" date="2018-09" db="EMBL/GenBank/DDBJ databases">
        <authorList>
            <person name="Zhu H."/>
        </authorList>
    </citation>
    <scope>NUCLEOTIDE SEQUENCE [LARGE SCALE GENOMIC DNA]</scope>
    <source>
        <strain evidence="3">K1R23-30</strain>
    </source>
</reference>
<sequence>MPAYIIGHISIKNPEKWNAYRSQVGATFAAWGGELVFRGNTVEVLNGVHPQTDTVVARFPDKEAIHAWHQSAQYQALIPLRDAGADVVLISLDATA</sequence>
<comment type="caution">
    <text evidence="2">The sequence shown here is derived from an EMBL/GenBank/DDBJ whole genome shotgun (WGS) entry which is preliminary data.</text>
</comment>
<dbReference type="PANTHER" id="PTHR41521:SF4">
    <property type="entry name" value="BLR0684 PROTEIN"/>
    <property type="match status" value="1"/>
</dbReference>
<dbReference type="Pfam" id="PF07045">
    <property type="entry name" value="DUF1330"/>
    <property type="match status" value="1"/>
</dbReference>
<evidence type="ECO:0000259" key="1">
    <source>
        <dbReference type="Pfam" id="PF07045"/>
    </source>
</evidence>
<proteinExistence type="predicted"/>
<dbReference type="InterPro" id="IPR011008">
    <property type="entry name" value="Dimeric_a/b-barrel"/>
</dbReference>
<feature type="domain" description="DUF1330" evidence="1">
    <location>
        <begin position="2"/>
        <end position="91"/>
    </location>
</feature>
<dbReference type="SUPFAM" id="SSF54909">
    <property type="entry name" value="Dimeric alpha+beta barrel"/>
    <property type="match status" value="1"/>
</dbReference>
<organism evidence="2 3">
    <name type="scientific">Noviherbaspirillum saxi</name>
    <dbReference type="NCBI Taxonomy" id="2320863"/>
    <lineage>
        <taxon>Bacteria</taxon>
        <taxon>Pseudomonadati</taxon>
        <taxon>Pseudomonadota</taxon>
        <taxon>Betaproteobacteria</taxon>
        <taxon>Burkholderiales</taxon>
        <taxon>Oxalobacteraceae</taxon>
        <taxon>Noviherbaspirillum</taxon>
    </lineage>
</organism>
<keyword evidence="3" id="KW-1185">Reference proteome</keyword>
<dbReference type="Proteomes" id="UP000265955">
    <property type="component" value="Unassembled WGS sequence"/>
</dbReference>
<dbReference type="AlphaFoldDB" id="A0A3A3FNR4"/>
<gene>
    <name evidence="2" type="ORF">D3871_02550</name>
</gene>